<feature type="domain" description="SIAH-type" evidence="13">
    <location>
        <begin position="74"/>
        <end position="133"/>
    </location>
</feature>
<dbReference type="SUPFAM" id="SSF57850">
    <property type="entry name" value="RING/U-box"/>
    <property type="match status" value="1"/>
</dbReference>
<feature type="region of interest" description="Disordered" evidence="11">
    <location>
        <begin position="278"/>
        <end position="300"/>
    </location>
</feature>
<dbReference type="GO" id="GO:0005737">
    <property type="term" value="C:cytoplasm"/>
    <property type="evidence" value="ECO:0007669"/>
    <property type="project" value="TreeGrafter"/>
</dbReference>
<evidence type="ECO:0000256" key="7">
    <source>
        <dbReference type="ARBA" id="ARBA00022771"/>
    </source>
</evidence>
<dbReference type="InterPro" id="IPR013083">
    <property type="entry name" value="Znf_RING/FYVE/PHD"/>
</dbReference>
<evidence type="ECO:0000256" key="8">
    <source>
        <dbReference type="ARBA" id="ARBA00022786"/>
    </source>
</evidence>
<dbReference type="PROSITE" id="PS51081">
    <property type="entry name" value="ZF_SIAH"/>
    <property type="match status" value="1"/>
</dbReference>
<dbReference type="RefSeq" id="XP_040583752.1">
    <property type="nucleotide sequence ID" value="XM_040727818.2"/>
</dbReference>
<dbReference type="EMBL" id="HACA01016125">
    <property type="protein sequence ID" value="CDW33486.1"/>
    <property type="molecule type" value="Transcribed_RNA"/>
</dbReference>
<comment type="pathway">
    <text evidence="2">Protein modification; protein ubiquitination.</text>
</comment>
<dbReference type="RefSeq" id="XP_040583754.1">
    <property type="nucleotide sequence ID" value="XM_040727820.2"/>
</dbReference>
<accession>A0A0K2U6Z2</accession>
<evidence type="ECO:0000256" key="4">
    <source>
        <dbReference type="ARBA" id="ARBA00012483"/>
    </source>
</evidence>
<evidence type="ECO:0000256" key="11">
    <source>
        <dbReference type="SAM" id="MobiDB-lite"/>
    </source>
</evidence>
<dbReference type="GeneID" id="121132426"/>
<dbReference type="PANTHER" id="PTHR45877:SF2">
    <property type="entry name" value="E3 UBIQUITIN-PROTEIN LIGASE SINA-RELATED"/>
    <property type="match status" value="1"/>
</dbReference>
<dbReference type="InterPro" id="IPR001841">
    <property type="entry name" value="Znf_RING"/>
</dbReference>
<dbReference type="UniPathway" id="UPA00143"/>
<evidence type="ECO:0000313" key="14">
    <source>
        <dbReference type="EMBL" id="CDW33486.1"/>
    </source>
</evidence>
<dbReference type="GO" id="GO:0016567">
    <property type="term" value="P:protein ubiquitination"/>
    <property type="evidence" value="ECO:0007669"/>
    <property type="project" value="UniProtKB-UniPathway"/>
</dbReference>
<keyword evidence="5" id="KW-0808">Transferase</keyword>
<comment type="catalytic activity">
    <reaction evidence="1">
        <text>S-ubiquitinyl-[E2 ubiquitin-conjugating enzyme]-L-cysteine + [acceptor protein]-L-lysine = [E2 ubiquitin-conjugating enzyme]-L-cysteine + N(6)-ubiquitinyl-[acceptor protein]-L-lysine.</text>
        <dbReference type="EC" id="2.3.2.27"/>
    </reaction>
</comment>
<evidence type="ECO:0000256" key="5">
    <source>
        <dbReference type="ARBA" id="ARBA00022679"/>
    </source>
</evidence>
<protein>
    <recommendedName>
        <fullName evidence="4">RING-type E3 ubiquitin transferase</fullName>
        <ecNumber evidence="4">2.3.2.27</ecNumber>
    </recommendedName>
</protein>
<dbReference type="AlphaFoldDB" id="A0A0K2U6Z2"/>
<evidence type="ECO:0000259" key="13">
    <source>
        <dbReference type="PROSITE" id="PS51081"/>
    </source>
</evidence>
<dbReference type="InterPro" id="IPR004162">
    <property type="entry name" value="SINA-like_animal"/>
</dbReference>
<dbReference type="Gene3D" id="3.30.40.10">
    <property type="entry name" value="Zinc/RING finger domain, C3HC4 (zinc finger)"/>
    <property type="match status" value="2"/>
</dbReference>
<dbReference type="OMA" id="DHITPPI"/>
<comment type="similarity">
    <text evidence="3">Belongs to the SINA (Seven in absentia) family.</text>
</comment>
<organism evidence="14">
    <name type="scientific">Lepeophtheirus salmonis</name>
    <name type="common">Salmon louse</name>
    <name type="synonym">Caligus salmonis</name>
    <dbReference type="NCBI Taxonomy" id="72036"/>
    <lineage>
        <taxon>Eukaryota</taxon>
        <taxon>Metazoa</taxon>
        <taxon>Ecdysozoa</taxon>
        <taxon>Arthropoda</taxon>
        <taxon>Crustacea</taxon>
        <taxon>Multicrustacea</taxon>
        <taxon>Hexanauplia</taxon>
        <taxon>Copepoda</taxon>
        <taxon>Siphonostomatoida</taxon>
        <taxon>Caligidae</taxon>
        <taxon>Lepeophtheirus</taxon>
    </lineage>
</organism>
<evidence type="ECO:0000256" key="6">
    <source>
        <dbReference type="ARBA" id="ARBA00022723"/>
    </source>
</evidence>
<sequence length="300" mass="33745">MDIMDLDLGSVSNTSILSLLECPVCLDHITPPIKQCTKGHLVCIDCFPRLHHCPTCRGNMCEERNLVMEQVSRLLHYPCRYHPMGCKRAFPLSKKGAHEKDCAYLQLKCPFHGQCAFNGSLSEVVPHLAADHAVNPVPVQPAGTLFYRAKQFYRRNLWNLIYIWDNNLFRFIVKHIHADIVGRSENCNLLIAHIQYIGPESMAARYAYGISLFDANNRRTGHKFEGLVSSTLKALESQCAKDDVFVTTFHHASNYTDIWGNLNFIIQMKKIVDEVPIDESSTTTPAPSTSPVSAPVLDTS</sequence>
<dbReference type="PROSITE" id="PS50089">
    <property type="entry name" value="ZF_RING_2"/>
    <property type="match status" value="1"/>
</dbReference>
<dbReference type="Pfam" id="PF21362">
    <property type="entry name" value="Sina_RING"/>
    <property type="match status" value="1"/>
</dbReference>
<dbReference type="RefSeq" id="XP_071742715.1">
    <property type="nucleotide sequence ID" value="XM_071886614.1"/>
</dbReference>
<dbReference type="InterPro" id="IPR013010">
    <property type="entry name" value="Znf_SIAH"/>
</dbReference>
<name>A0A0K2U6Z2_LEPSM</name>
<evidence type="ECO:0000256" key="2">
    <source>
        <dbReference type="ARBA" id="ARBA00004906"/>
    </source>
</evidence>
<dbReference type="RefSeq" id="XP_071742717.1">
    <property type="nucleotide sequence ID" value="XM_071886616.1"/>
</dbReference>
<dbReference type="SUPFAM" id="SSF49599">
    <property type="entry name" value="TRAF domain-like"/>
    <property type="match status" value="1"/>
</dbReference>
<evidence type="ECO:0000256" key="1">
    <source>
        <dbReference type="ARBA" id="ARBA00000900"/>
    </source>
</evidence>
<dbReference type="GO" id="GO:0031624">
    <property type="term" value="F:ubiquitin conjugating enzyme binding"/>
    <property type="evidence" value="ECO:0007669"/>
    <property type="project" value="TreeGrafter"/>
</dbReference>
<keyword evidence="9" id="KW-0862">Zinc</keyword>
<dbReference type="InterPro" id="IPR049548">
    <property type="entry name" value="Sina-like_RING"/>
</dbReference>
<dbReference type="PANTHER" id="PTHR45877">
    <property type="entry name" value="E3 UBIQUITIN-PROTEIN LIGASE SIAH2"/>
    <property type="match status" value="1"/>
</dbReference>
<evidence type="ECO:0000256" key="10">
    <source>
        <dbReference type="PROSITE-ProRule" id="PRU00455"/>
    </source>
</evidence>
<reference evidence="14" key="1">
    <citation type="submission" date="2014-05" db="EMBL/GenBank/DDBJ databases">
        <authorList>
            <person name="Chronopoulou M."/>
        </authorList>
    </citation>
    <scope>NUCLEOTIDE SEQUENCE</scope>
    <source>
        <tissue evidence="14">Whole organism</tissue>
    </source>
</reference>
<dbReference type="EC" id="2.3.2.27" evidence="4"/>
<dbReference type="OrthoDB" id="941555at2759"/>
<dbReference type="RefSeq" id="XP_071742716.1">
    <property type="nucleotide sequence ID" value="XM_071886615.1"/>
</dbReference>
<dbReference type="FunFam" id="3.30.40.10:FF:000041">
    <property type="entry name" value="E3 ubiquitin-protein ligase SINAT3"/>
    <property type="match status" value="1"/>
</dbReference>
<proteinExistence type="inferred from homology"/>
<feature type="compositionally biased region" description="Low complexity" evidence="11">
    <location>
        <begin position="280"/>
        <end position="300"/>
    </location>
</feature>
<dbReference type="KEGG" id="lsm:121132426"/>
<evidence type="ECO:0000256" key="9">
    <source>
        <dbReference type="ARBA" id="ARBA00022833"/>
    </source>
</evidence>
<keyword evidence="7 10" id="KW-0863">Zinc-finger</keyword>
<dbReference type="Pfam" id="PF21361">
    <property type="entry name" value="Sina_ZnF"/>
    <property type="match status" value="1"/>
</dbReference>
<dbReference type="GO" id="GO:0043161">
    <property type="term" value="P:proteasome-mediated ubiquitin-dependent protein catabolic process"/>
    <property type="evidence" value="ECO:0007669"/>
    <property type="project" value="TreeGrafter"/>
</dbReference>
<dbReference type="GO" id="GO:0008270">
    <property type="term" value="F:zinc ion binding"/>
    <property type="evidence" value="ECO:0007669"/>
    <property type="project" value="UniProtKB-KW"/>
</dbReference>
<dbReference type="RefSeq" id="XP_040583753.1">
    <property type="nucleotide sequence ID" value="XM_040727819.2"/>
</dbReference>
<keyword evidence="6" id="KW-0479">Metal-binding</keyword>
<evidence type="ECO:0000259" key="12">
    <source>
        <dbReference type="PROSITE" id="PS50089"/>
    </source>
</evidence>
<keyword evidence="8" id="KW-0833">Ubl conjugation pathway</keyword>
<feature type="domain" description="RING-type" evidence="12">
    <location>
        <begin position="22"/>
        <end position="57"/>
    </location>
</feature>
<dbReference type="GO" id="GO:0061630">
    <property type="term" value="F:ubiquitin protein ligase activity"/>
    <property type="evidence" value="ECO:0007669"/>
    <property type="project" value="UniProtKB-EC"/>
</dbReference>
<evidence type="ECO:0000256" key="3">
    <source>
        <dbReference type="ARBA" id="ARBA00009119"/>
    </source>
</evidence>